<keyword evidence="3" id="KW-1185">Reference proteome</keyword>
<keyword evidence="1" id="KW-0472">Membrane</keyword>
<name>A0ABQ1NH09_9ENTE</name>
<evidence type="ECO:0008006" key="4">
    <source>
        <dbReference type="Google" id="ProtNLM"/>
    </source>
</evidence>
<dbReference type="Proteomes" id="UP000630615">
    <property type="component" value="Unassembled WGS sequence"/>
</dbReference>
<protein>
    <recommendedName>
        <fullName evidence="4">FtsX-like permease family protein</fullName>
    </recommendedName>
</protein>
<sequence>MNTLSSILIDSGRFLLRNKWHSFIKSFSIIAYFFISTLLIRIGLTLKHFETLEREHLLSQTEMIDAFSQTAALRNLIFLLTTLKNGLLLISLGLFIAGLFYLFIHFQQVLLVDKKELIIKKLLGSSGIRVTSEIFSDFLLLAIPSTFIGVLSTELLYADFFRTNTSWIKDFLYTPGRFFLCVDLPLMGVFGLVLLCQFLHINKQVTRL</sequence>
<proteinExistence type="predicted"/>
<dbReference type="EMBL" id="BMKI01000001">
    <property type="protein sequence ID" value="GGC76788.1"/>
    <property type="molecule type" value="Genomic_DNA"/>
</dbReference>
<keyword evidence="1" id="KW-0812">Transmembrane</keyword>
<reference evidence="3" key="1">
    <citation type="journal article" date="2019" name="Int. J. Syst. Evol. Microbiol.">
        <title>The Global Catalogue of Microorganisms (GCM) 10K type strain sequencing project: providing services to taxonomists for standard genome sequencing and annotation.</title>
        <authorList>
            <consortium name="The Broad Institute Genomics Platform"/>
            <consortium name="The Broad Institute Genome Sequencing Center for Infectious Disease"/>
            <person name="Wu L."/>
            <person name="Ma J."/>
        </authorList>
    </citation>
    <scope>NUCLEOTIDE SEQUENCE [LARGE SCALE GENOMIC DNA]</scope>
    <source>
        <strain evidence="3">CGMCC 1.15942</strain>
    </source>
</reference>
<dbReference type="RefSeq" id="WP_088268156.1">
    <property type="nucleotide sequence ID" value="NZ_BMKI01000001.1"/>
</dbReference>
<accession>A0ABQ1NH09</accession>
<feature type="transmembrane region" description="Helical" evidence="1">
    <location>
        <begin position="138"/>
        <end position="157"/>
    </location>
</feature>
<evidence type="ECO:0000256" key="1">
    <source>
        <dbReference type="SAM" id="Phobius"/>
    </source>
</evidence>
<feature type="transmembrane region" description="Helical" evidence="1">
    <location>
        <begin position="177"/>
        <end position="199"/>
    </location>
</feature>
<evidence type="ECO:0000313" key="3">
    <source>
        <dbReference type="Proteomes" id="UP000630615"/>
    </source>
</evidence>
<gene>
    <name evidence="2" type="ORF">GCM10011573_03010</name>
</gene>
<keyword evidence="1" id="KW-1133">Transmembrane helix</keyword>
<evidence type="ECO:0000313" key="2">
    <source>
        <dbReference type="EMBL" id="GGC76788.1"/>
    </source>
</evidence>
<organism evidence="2 3">
    <name type="scientific">Enterococcus wangshanyuanii</name>
    <dbReference type="NCBI Taxonomy" id="2005703"/>
    <lineage>
        <taxon>Bacteria</taxon>
        <taxon>Bacillati</taxon>
        <taxon>Bacillota</taxon>
        <taxon>Bacilli</taxon>
        <taxon>Lactobacillales</taxon>
        <taxon>Enterococcaceae</taxon>
        <taxon>Enterococcus</taxon>
    </lineage>
</organism>
<comment type="caution">
    <text evidence="2">The sequence shown here is derived from an EMBL/GenBank/DDBJ whole genome shotgun (WGS) entry which is preliminary data.</text>
</comment>
<feature type="transmembrane region" description="Helical" evidence="1">
    <location>
        <begin position="86"/>
        <end position="104"/>
    </location>
</feature>
<feature type="transmembrane region" description="Helical" evidence="1">
    <location>
        <begin position="23"/>
        <end position="44"/>
    </location>
</feature>